<evidence type="ECO:0000313" key="4">
    <source>
        <dbReference type="Proteomes" id="UP000031366"/>
    </source>
</evidence>
<dbReference type="STRING" id="29341.RSJ17_20550"/>
<dbReference type="Pfam" id="PF04892">
    <property type="entry name" value="VanZ"/>
    <property type="match status" value="1"/>
</dbReference>
<comment type="caution">
    <text evidence="3">The sequence shown here is derived from an EMBL/GenBank/DDBJ whole genome shotgun (WGS) entry which is preliminary data.</text>
</comment>
<evidence type="ECO:0000259" key="2">
    <source>
        <dbReference type="Pfam" id="PF04892"/>
    </source>
</evidence>
<evidence type="ECO:0000313" key="3">
    <source>
        <dbReference type="EMBL" id="KIE45601.1"/>
    </source>
</evidence>
<evidence type="ECO:0000256" key="1">
    <source>
        <dbReference type="SAM" id="Phobius"/>
    </source>
</evidence>
<feature type="transmembrane region" description="Helical" evidence="1">
    <location>
        <begin position="6"/>
        <end position="37"/>
    </location>
</feature>
<feature type="transmembrane region" description="Helical" evidence="1">
    <location>
        <begin position="210"/>
        <end position="225"/>
    </location>
</feature>
<dbReference type="InterPro" id="IPR006976">
    <property type="entry name" value="VanZ-like"/>
</dbReference>
<gene>
    <name evidence="3" type="ORF">U732_2741</name>
</gene>
<keyword evidence="4" id="KW-1185">Reference proteome</keyword>
<accession>A0A0C1R534</accession>
<keyword evidence="1" id="KW-1133">Transmembrane helix</keyword>
<feature type="transmembrane region" description="Helical" evidence="1">
    <location>
        <begin position="168"/>
        <end position="189"/>
    </location>
</feature>
<keyword evidence="1" id="KW-0812">Transmembrane</keyword>
<feature type="domain" description="VanZ-like" evidence="2">
    <location>
        <begin position="64"/>
        <end position="184"/>
    </location>
</feature>
<dbReference type="AlphaFoldDB" id="A0A0C1R534"/>
<dbReference type="PANTHER" id="PTHR28008:SF1">
    <property type="entry name" value="DOMAIN PROTEIN, PUTATIVE (AFU_ORTHOLOGUE AFUA_3G10980)-RELATED"/>
    <property type="match status" value="1"/>
</dbReference>
<feature type="transmembrane region" description="Helical" evidence="1">
    <location>
        <begin position="109"/>
        <end position="130"/>
    </location>
</feature>
<organism evidence="3 4">
    <name type="scientific">Clostridium argentinense CDC 2741</name>
    <dbReference type="NCBI Taxonomy" id="1418104"/>
    <lineage>
        <taxon>Bacteria</taxon>
        <taxon>Bacillati</taxon>
        <taxon>Bacillota</taxon>
        <taxon>Clostridia</taxon>
        <taxon>Eubacteriales</taxon>
        <taxon>Clostridiaceae</taxon>
        <taxon>Clostridium</taxon>
    </lineage>
</organism>
<protein>
    <submittedName>
        <fullName evidence="3">VanZ like family protein</fullName>
    </submittedName>
</protein>
<dbReference type="OrthoDB" id="9805025at2"/>
<dbReference type="EMBL" id="AYSO01000019">
    <property type="protein sequence ID" value="KIE45601.1"/>
    <property type="molecule type" value="Genomic_DNA"/>
</dbReference>
<dbReference type="Proteomes" id="UP000031366">
    <property type="component" value="Unassembled WGS sequence"/>
</dbReference>
<keyword evidence="1" id="KW-0472">Membrane</keyword>
<name>A0A0C1R534_9CLOT</name>
<sequence>MSLFQYLYVYIRICIMYVVHTDFLINIICTCILCIVFQKGFYLRAKKKEGGSVSCKHFLGVFIFLVYMAAVYGVTGIGTIWDVQRFVTASTSGFDRIYLVPFSSSPESMMPYVLNIIMTIPLGFLLPLIWKQFRTIKKVALSGFLLSLSIELSQLFTQSRTTTTDDLIMNTLGAIIGYFIFKAFFHIILKKNSNEKDEITSSSFVIKHEAIFYLVLSFLGMFLFAI</sequence>
<feature type="transmembrane region" description="Helical" evidence="1">
    <location>
        <begin position="58"/>
        <end position="81"/>
    </location>
</feature>
<reference evidence="3 4" key="1">
    <citation type="journal article" date="2015" name="Infect. Genet. Evol.">
        <title>Genomic sequences of six botulinum neurotoxin-producing strains representing three clostridial species illustrate the mobility and diversity of botulinum neurotoxin genes.</title>
        <authorList>
            <person name="Smith T.J."/>
            <person name="Hill K.K."/>
            <person name="Xie G."/>
            <person name="Foley B.T."/>
            <person name="Williamson C.H."/>
            <person name="Foster J.T."/>
            <person name="Johnson S.L."/>
            <person name="Chertkov O."/>
            <person name="Teshima H."/>
            <person name="Gibbons H.S."/>
            <person name="Johnsky L.A."/>
            <person name="Karavis M.A."/>
            <person name="Smith L.A."/>
        </authorList>
    </citation>
    <scope>NUCLEOTIDE SEQUENCE [LARGE SCALE GENOMIC DNA]</scope>
    <source>
        <strain evidence="3 4">CDC 2741</strain>
    </source>
</reference>
<proteinExistence type="predicted"/>
<dbReference type="PANTHER" id="PTHR28008">
    <property type="entry name" value="DOMAIN PROTEIN, PUTATIVE (AFU_ORTHOLOGUE AFUA_3G10980)-RELATED"/>
    <property type="match status" value="1"/>
</dbReference>